<dbReference type="WBParaSite" id="HCON_00047360-00001">
    <property type="protein sequence ID" value="HCON_00047360-00001"/>
    <property type="gene ID" value="HCON_00047360"/>
</dbReference>
<evidence type="ECO:0000256" key="1">
    <source>
        <dbReference type="SAM" id="MobiDB-lite"/>
    </source>
</evidence>
<dbReference type="OrthoDB" id="5862822at2759"/>
<dbReference type="OMA" id="IPRMAMY"/>
<dbReference type="AlphaFoldDB" id="A0A7I4Y4K8"/>
<protein>
    <submittedName>
        <fullName evidence="3">DUF3018 family protein</fullName>
    </submittedName>
</protein>
<sequence length="116" mass="14017">MSAKDHEDKVRGSRHNEEVLRRSGMNSLHVIVARRRLRLVGHVLRMSQQRIPRMAMYWTPKRANRGRGRPRNTWRKTFDNDLRVMNVSRDEGEGIAQDRQQWKDFIARYAQRHRRN</sequence>
<organism evidence="2 3">
    <name type="scientific">Haemonchus contortus</name>
    <name type="common">Barber pole worm</name>
    <dbReference type="NCBI Taxonomy" id="6289"/>
    <lineage>
        <taxon>Eukaryota</taxon>
        <taxon>Metazoa</taxon>
        <taxon>Ecdysozoa</taxon>
        <taxon>Nematoda</taxon>
        <taxon>Chromadorea</taxon>
        <taxon>Rhabditida</taxon>
        <taxon>Rhabditina</taxon>
        <taxon>Rhabditomorpha</taxon>
        <taxon>Strongyloidea</taxon>
        <taxon>Trichostrongylidae</taxon>
        <taxon>Haemonchus</taxon>
    </lineage>
</organism>
<accession>A0A7I4Y4K8</accession>
<evidence type="ECO:0000313" key="2">
    <source>
        <dbReference type="Proteomes" id="UP000025227"/>
    </source>
</evidence>
<dbReference type="Proteomes" id="UP000025227">
    <property type="component" value="Unplaced"/>
</dbReference>
<name>A0A7I4Y4K8_HAECO</name>
<feature type="region of interest" description="Disordered" evidence="1">
    <location>
        <begin position="1"/>
        <end position="20"/>
    </location>
</feature>
<proteinExistence type="predicted"/>
<evidence type="ECO:0000313" key="3">
    <source>
        <dbReference type="WBParaSite" id="HCON_00047360-00001"/>
    </source>
</evidence>
<keyword evidence="2" id="KW-1185">Reference proteome</keyword>
<reference evidence="3" key="1">
    <citation type="submission" date="2020-12" db="UniProtKB">
        <authorList>
            <consortium name="WormBaseParasite"/>
        </authorList>
    </citation>
    <scope>IDENTIFICATION</scope>
    <source>
        <strain evidence="3">MHco3</strain>
    </source>
</reference>